<feature type="compositionally biased region" description="Polar residues" evidence="1">
    <location>
        <begin position="71"/>
        <end position="91"/>
    </location>
</feature>
<dbReference type="AlphaFoldDB" id="A0AAE0EQD3"/>
<feature type="compositionally biased region" description="Basic and acidic residues" evidence="1">
    <location>
        <begin position="186"/>
        <end position="206"/>
    </location>
</feature>
<evidence type="ECO:0000313" key="3">
    <source>
        <dbReference type="Proteomes" id="UP001190700"/>
    </source>
</evidence>
<dbReference type="EMBL" id="LGRX02034726">
    <property type="protein sequence ID" value="KAK3237023.1"/>
    <property type="molecule type" value="Genomic_DNA"/>
</dbReference>
<feature type="region of interest" description="Disordered" evidence="1">
    <location>
        <begin position="71"/>
        <end position="164"/>
    </location>
</feature>
<evidence type="ECO:0008006" key="4">
    <source>
        <dbReference type="Google" id="ProtNLM"/>
    </source>
</evidence>
<dbReference type="Proteomes" id="UP001190700">
    <property type="component" value="Unassembled WGS sequence"/>
</dbReference>
<accession>A0AAE0EQD3</accession>
<evidence type="ECO:0000313" key="2">
    <source>
        <dbReference type="EMBL" id="KAK3237023.1"/>
    </source>
</evidence>
<comment type="caution">
    <text evidence="2">The sequence shown here is derived from an EMBL/GenBank/DDBJ whole genome shotgun (WGS) entry which is preliminary data.</text>
</comment>
<name>A0AAE0EQD3_9CHLO</name>
<feature type="region of interest" description="Disordered" evidence="1">
    <location>
        <begin position="186"/>
        <end position="223"/>
    </location>
</feature>
<feature type="compositionally biased region" description="Polar residues" evidence="1">
    <location>
        <begin position="152"/>
        <end position="163"/>
    </location>
</feature>
<organism evidence="2 3">
    <name type="scientific">Cymbomonas tetramitiformis</name>
    <dbReference type="NCBI Taxonomy" id="36881"/>
    <lineage>
        <taxon>Eukaryota</taxon>
        <taxon>Viridiplantae</taxon>
        <taxon>Chlorophyta</taxon>
        <taxon>Pyramimonadophyceae</taxon>
        <taxon>Pyramimonadales</taxon>
        <taxon>Pyramimonadaceae</taxon>
        <taxon>Cymbomonas</taxon>
    </lineage>
</organism>
<sequence length="448" mass="48712">MVARSGTSLTASDRCATCLKFFIPLLFGIASYHGSTPPILRVTEAPASNNSDTLAIRRAPNADTAPLSVQLSPVQQANQSAETIDAYSSGSPKIFSDTEDPFEPPSPRRTRHTTLKSPSTPTPVYAATSAPSVSPSLTSPEHQPESEIAPISVTTSESRTPQTEIEPLPNLGVVQPAIILQPEIHLSPESEPPPKYDPEPPTEHALEHKHRLQQSAEPTPGPPAVDEGMAVPIPPIAAASKKFGTMCAGRPCNGTCNPFLGRCDLGWIDESEKATLEECLSIKPNSVAHDTCSRMVTSGHKTDYSTFCFGVTPCSGAGVCDRGFCHCYEGYWGPDCAYSLPGVSKDTIESGMLAFFPPSAHLPAYHLAISDDLRRIHTFTFWRCARLSMVPFFHWARMGAGDKQSEVWLWGQPPRKSIPRPLVYVFDLPSFFFAEVCVLRPRQRLQAA</sequence>
<gene>
    <name evidence="2" type="ORF">CYMTET_52874</name>
</gene>
<proteinExistence type="predicted"/>
<keyword evidence="3" id="KW-1185">Reference proteome</keyword>
<protein>
    <recommendedName>
        <fullName evidence="4">EGF-like domain-containing protein</fullName>
    </recommendedName>
</protein>
<feature type="compositionally biased region" description="Polar residues" evidence="1">
    <location>
        <begin position="129"/>
        <end position="141"/>
    </location>
</feature>
<reference evidence="2 3" key="1">
    <citation type="journal article" date="2015" name="Genome Biol. Evol.">
        <title>Comparative Genomics of a Bacterivorous Green Alga Reveals Evolutionary Causalities and Consequences of Phago-Mixotrophic Mode of Nutrition.</title>
        <authorList>
            <person name="Burns J.A."/>
            <person name="Paasch A."/>
            <person name="Narechania A."/>
            <person name="Kim E."/>
        </authorList>
    </citation>
    <scope>NUCLEOTIDE SEQUENCE [LARGE SCALE GENOMIC DNA]</scope>
    <source>
        <strain evidence="2 3">PLY_AMNH</strain>
    </source>
</reference>
<evidence type="ECO:0000256" key="1">
    <source>
        <dbReference type="SAM" id="MobiDB-lite"/>
    </source>
</evidence>